<organism evidence="3 4">
    <name type="scientific">Maledivibacter halophilus</name>
    <dbReference type="NCBI Taxonomy" id="36842"/>
    <lineage>
        <taxon>Bacteria</taxon>
        <taxon>Bacillati</taxon>
        <taxon>Bacillota</taxon>
        <taxon>Clostridia</taxon>
        <taxon>Peptostreptococcales</taxon>
        <taxon>Caminicellaceae</taxon>
        <taxon>Maledivibacter</taxon>
    </lineage>
</organism>
<evidence type="ECO:0000313" key="1">
    <source>
        <dbReference type="EMBL" id="SKC68276.1"/>
    </source>
</evidence>
<dbReference type="Proteomes" id="UP000190285">
    <property type="component" value="Unassembled WGS sequence"/>
</dbReference>
<dbReference type="InterPro" id="IPR019694">
    <property type="entry name" value="Phage_HP1_Orf23"/>
</dbReference>
<reference evidence="3 4" key="1">
    <citation type="submission" date="2017-02" db="EMBL/GenBank/DDBJ databases">
        <authorList>
            <person name="Peterson S.W."/>
        </authorList>
    </citation>
    <scope>NUCLEOTIDE SEQUENCE [LARGE SCALE GENOMIC DNA]</scope>
    <source>
        <strain evidence="3 4">M1</strain>
    </source>
</reference>
<keyword evidence="4" id="KW-1185">Reference proteome</keyword>
<name>A0A1T5LX43_9FIRM</name>
<dbReference type="RefSeq" id="WP_079491527.1">
    <property type="nucleotide sequence ID" value="NZ_FUZT01000005.1"/>
</dbReference>
<protein>
    <recommendedName>
        <fullName evidence="5">Phage tail sheath protein</fullName>
    </recommendedName>
</protein>
<evidence type="ECO:0000313" key="3">
    <source>
        <dbReference type="EMBL" id="SKC80169.1"/>
    </source>
</evidence>
<accession>A0A1T5LX43</accession>
<dbReference type="EMBL" id="FUZT01000005">
    <property type="protein sequence ID" value="SKC68276.1"/>
    <property type="molecule type" value="Genomic_DNA"/>
</dbReference>
<dbReference type="Pfam" id="PF10758">
    <property type="entry name" value="DUF2586"/>
    <property type="match status" value="1"/>
</dbReference>
<proteinExistence type="predicted"/>
<dbReference type="EMBL" id="FUZT01000008">
    <property type="protein sequence ID" value="SKC80169.1"/>
    <property type="molecule type" value="Genomic_DNA"/>
</dbReference>
<evidence type="ECO:0008006" key="5">
    <source>
        <dbReference type="Google" id="ProtNLM"/>
    </source>
</evidence>
<dbReference type="EMBL" id="FUZT01000006">
    <property type="protein sequence ID" value="SKC71732.1"/>
    <property type="molecule type" value="Genomic_DNA"/>
</dbReference>
<dbReference type="AlphaFoldDB" id="A0A1T5LX43"/>
<evidence type="ECO:0000313" key="2">
    <source>
        <dbReference type="EMBL" id="SKC71732.1"/>
    </source>
</evidence>
<dbReference type="OrthoDB" id="2078336at2"/>
<evidence type="ECO:0000313" key="4">
    <source>
        <dbReference type="Proteomes" id="UP000190285"/>
    </source>
</evidence>
<sequence length="469" mass="50953">MSLNDVKIKIADGGLGISSAGGDGIHVKIGVSKAEKNKLIVINSSMKVNEIKDVLGHSPLADAVMDSIGTGASTIYCIPTQGTEAGSIGDVIHSGTGEATYTVSGTPKNSYEIIIEVLKDGGLNGATYRYSIDGGNSFTGEKTIPTDGEVTIENTGIKITFTEAADPENSFKIGDVYSFKTTAPKMSNQEVLDAISTTEDAVFEFEYIHIVGESDAPMWAAVATQADILFSTYFKPVFIICEARNKKKEESISEYVESLITARNSVNNYRLQVVAARAEIVSLDGKIRNSNGAGDVAGLYSKSNVSQSIGEVSEFPLNNVIKLLPEGIEPYISILDQAKFVTFRRYIGLEGFYVTNGRMFAPDGSDYQYAETVRTINKAVREIRKQALFNIQMQLDPINIEGSINLLKEFLQIPLENMTDDKEIASGEVIIPKGQNVLGTSKLKVKVKAVPMAIMREIEIEFGMENPFK</sequence>
<gene>
    <name evidence="1" type="ORF">SAMN02194393_02135</name>
    <name evidence="2" type="ORF">SAMN02194393_02517</name>
    <name evidence="3" type="ORF">SAMN02194393_03446</name>
</gene>
<dbReference type="STRING" id="36842.SAMN02194393_02135"/>